<dbReference type="Pfam" id="PF09388">
    <property type="entry name" value="SpoOE-like"/>
    <property type="match status" value="1"/>
</dbReference>
<reference evidence="2" key="1">
    <citation type="submission" date="2016-01" db="EMBL/GenBank/DDBJ databases">
        <title>Draft genome of Chromobacterium sp. F49.</title>
        <authorList>
            <person name="Hong K.W."/>
        </authorList>
    </citation>
    <scope>NUCLEOTIDE SEQUENCE [LARGE SCALE GENOMIC DNA]</scope>
    <source>
        <strain evidence="2">P7IIIA</strain>
    </source>
</reference>
<name>A0A163PYM4_9BACL</name>
<dbReference type="GO" id="GO:0043937">
    <property type="term" value="P:regulation of sporulation"/>
    <property type="evidence" value="ECO:0007669"/>
    <property type="project" value="InterPro"/>
</dbReference>
<dbReference type="InterPro" id="IPR037208">
    <property type="entry name" value="Spo0E-like_sf"/>
</dbReference>
<dbReference type="Gene3D" id="4.10.280.10">
    <property type="entry name" value="Helix-loop-helix DNA-binding domain"/>
    <property type="match status" value="1"/>
</dbReference>
<evidence type="ECO:0000313" key="2">
    <source>
        <dbReference type="Proteomes" id="UP000076567"/>
    </source>
</evidence>
<dbReference type="EMBL" id="LRFC01000038">
    <property type="protein sequence ID" value="KZE64322.1"/>
    <property type="molecule type" value="Genomic_DNA"/>
</dbReference>
<sequence>MFRKEINMDEDLRILLQEIKICRQQMYDLKPSSNDFSDPELVVQSQKLDKLIYLYQKLTIKHIQPAK</sequence>
<accession>A0A163PYM4</accession>
<protein>
    <recommendedName>
        <fullName evidence="3">Aspartyl-phosphate phosphatase Spo0E family protein</fullName>
    </recommendedName>
</protein>
<comment type="caution">
    <text evidence="1">The sequence shown here is derived from an EMBL/GenBank/DDBJ whole genome shotgun (WGS) entry which is preliminary data.</text>
</comment>
<dbReference type="InterPro" id="IPR018540">
    <property type="entry name" value="Spo0E-like"/>
</dbReference>
<gene>
    <name evidence="1" type="ORF">AWM68_14650</name>
</gene>
<dbReference type="SUPFAM" id="SSF140500">
    <property type="entry name" value="BAS1536-like"/>
    <property type="match status" value="1"/>
</dbReference>
<dbReference type="AlphaFoldDB" id="A0A163PYM4"/>
<dbReference type="InterPro" id="IPR036638">
    <property type="entry name" value="HLH_DNA-bd_sf"/>
</dbReference>
<dbReference type="Proteomes" id="UP000076567">
    <property type="component" value="Unassembled WGS sequence"/>
</dbReference>
<keyword evidence="2" id="KW-1185">Reference proteome</keyword>
<organism evidence="1 2">
    <name type="scientific">Fictibacillus phosphorivorans</name>
    <dbReference type="NCBI Taxonomy" id="1221500"/>
    <lineage>
        <taxon>Bacteria</taxon>
        <taxon>Bacillati</taxon>
        <taxon>Bacillota</taxon>
        <taxon>Bacilli</taxon>
        <taxon>Bacillales</taxon>
        <taxon>Fictibacillaceae</taxon>
        <taxon>Fictibacillus</taxon>
    </lineage>
</organism>
<evidence type="ECO:0000313" key="1">
    <source>
        <dbReference type="EMBL" id="KZE64322.1"/>
    </source>
</evidence>
<dbReference type="GO" id="GO:0046983">
    <property type="term" value="F:protein dimerization activity"/>
    <property type="evidence" value="ECO:0007669"/>
    <property type="project" value="InterPro"/>
</dbReference>
<evidence type="ECO:0008006" key="3">
    <source>
        <dbReference type="Google" id="ProtNLM"/>
    </source>
</evidence>
<proteinExistence type="predicted"/>